<keyword evidence="1" id="KW-0175">Coiled coil</keyword>
<evidence type="ECO:0000313" key="3">
    <source>
        <dbReference type="Proteomes" id="UP000239425"/>
    </source>
</evidence>
<name>A0A2S5R8I2_9PROT</name>
<evidence type="ECO:0000256" key="1">
    <source>
        <dbReference type="SAM" id="Coils"/>
    </source>
</evidence>
<dbReference type="RefSeq" id="WP_104206877.1">
    <property type="nucleotide sequence ID" value="NZ_PHHC01000084.1"/>
</dbReference>
<comment type="caution">
    <text evidence="2">The sequence shown here is derived from an EMBL/GenBank/DDBJ whole genome shotgun (WGS) entry which is preliminary data.</text>
</comment>
<feature type="coiled-coil region" evidence="1">
    <location>
        <begin position="77"/>
        <end position="104"/>
    </location>
</feature>
<feature type="coiled-coil region" evidence="1">
    <location>
        <begin position="257"/>
        <end position="294"/>
    </location>
</feature>
<sequence length="337" mass="39296">MFQKNVYYILFLLLAIHSDAKAELTEKLKKRIAEIEKNTNTRSTNEIEALLKDLQEHCNQEKEIRDLKNDKIILGKLSELQNERNKLSQELKSSNDENTKKKLNEIEIELKIFLASKDNQDPMERYTHYENCVGHVHNIKKLLLQIPPSVPKPELQKEESDTAPLKIKGQEQLAELPKILEDKIKQAPLPKELQKQVDAVVQKRTIPDKKKNLLLREISTHCNRKLEEKIMDEYNKLDPQRKALEKEVNDLGKKVNVKAYNKLLAKKEKNKQQAEELENEFLKIETQYNEKKSKLETIVREMNYYKVYPQAGAINEKNSMSEACVQATKAINDIQNV</sequence>
<protein>
    <submittedName>
        <fullName evidence="2">Uncharacterized protein</fullName>
    </submittedName>
</protein>
<evidence type="ECO:0000313" key="2">
    <source>
        <dbReference type="EMBL" id="PPE03636.1"/>
    </source>
</evidence>
<proteinExistence type="predicted"/>
<dbReference type="Proteomes" id="UP000239425">
    <property type="component" value="Unassembled WGS sequence"/>
</dbReference>
<gene>
    <name evidence="2" type="ORF">HCUR_00864</name>
</gene>
<keyword evidence="3" id="KW-1185">Reference proteome</keyword>
<dbReference type="EMBL" id="PHHC01000084">
    <property type="protein sequence ID" value="PPE03636.1"/>
    <property type="molecule type" value="Genomic_DNA"/>
</dbReference>
<reference evidence="2 3" key="1">
    <citation type="submission" date="2017-11" db="EMBL/GenBank/DDBJ databases">
        <title>Comparative genomic analysis of Holospora spp., intranuclear symbionts of paramecia.</title>
        <authorList>
            <person name="Garushyants S.K."/>
            <person name="Beliavskaya A."/>
            <person name="Malko D.B."/>
            <person name="Logacheva M.D."/>
            <person name="Rautian M.S."/>
            <person name="Gelfand M.S."/>
        </authorList>
    </citation>
    <scope>NUCLEOTIDE SEQUENCE [LARGE SCALE GENOMIC DNA]</scope>
    <source>
        <strain evidence="3">02AZ16</strain>
    </source>
</reference>
<organism evidence="2 3">
    <name type="scientific">Holospora curviuscula</name>
    <dbReference type="NCBI Taxonomy" id="1082868"/>
    <lineage>
        <taxon>Bacteria</taxon>
        <taxon>Pseudomonadati</taxon>
        <taxon>Pseudomonadota</taxon>
        <taxon>Alphaproteobacteria</taxon>
        <taxon>Holosporales</taxon>
        <taxon>Holosporaceae</taxon>
        <taxon>Holospora</taxon>
    </lineage>
</organism>
<dbReference type="AlphaFoldDB" id="A0A2S5R8I2"/>
<accession>A0A2S5R8I2</accession>